<keyword evidence="2" id="KW-1185">Reference proteome</keyword>
<reference evidence="1" key="1">
    <citation type="submission" date="2022-10" db="EMBL/GenBank/DDBJ databases">
        <title>Complete Genome of Trichothecium roseum strain YXFP-22015, a Plant Pathogen Isolated from Citrus.</title>
        <authorList>
            <person name="Wang Y."/>
            <person name="Zhu L."/>
        </authorList>
    </citation>
    <scope>NUCLEOTIDE SEQUENCE</scope>
    <source>
        <strain evidence="1">YXFP-22015</strain>
    </source>
</reference>
<evidence type="ECO:0000313" key="2">
    <source>
        <dbReference type="Proteomes" id="UP001163324"/>
    </source>
</evidence>
<accession>A0ACC0V6A4</accession>
<organism evidence="1 2">
    <name type="scientific">Trichothecium roseum</name>
    <dbReference type="NCBI Taxonomy" id="47278"/>
    <lineage>
        <taxon>Eukaryota</taxon>
        <taxon>Fungi</taxon>
        <taxon>Dikarya</taxon>
        <taxon>Ascomycota</taxon>
        <taxon>Pezizomycotina</taxon>
        <taxon>Sordariomycetes</taxon>
        <taxon>Hypocreomycetidae</taxon>
        <taxon>Hypocreales</taxon>
        <taxon>Hypocreales incertae sedis</taxon>
        <taxon>Trichothecium</taxon>
    </lineage>
</organism>
<proteinExistence type="predicted"/>
<protein>
    <submittedName>
        <fullName evidence="1">Uncharacterized protein</fullName>
    </submittedName>
</protein>
<comment type="caution">
    <text evidence="1">The sequence shown here is derived from an EMBL/GenBank/DDBJ whole genome shotgun (WGS) entry which is preliminary data.</text>
</comment>
<sequence>MESQQDFKSMQESIQKSLISTVKSVNRLASEDLGFHRTINADVAEKLDDKSARVLDISKRLLASAAAACGSKAPVLEDIDDVEVSWRQIVDVIDTVLEKADTALDEYTGLIKRKEPPTAESGSSSKKPKSTAKVIRNANIAKPQAKFERQPDNFPKGPWKPILSEKPHATISLQDSLVTCDTEHGVQYKHPYKEEIKNADYPKRMRKSAEPIPYQPEQGTKAIFVDTWEGVLDMLEELKKAKEIAIDLEHHDFRTYVGLVCLMQISTRKQDWIVDTLQPWRHKLEILNQAFADPSIIKVFHGAYMDMIWLQRDLGLYVNGLFDTFFACDELHYSGKSLAFLLSKFVNFDADKQYQLADWRLRPIPEEMMYYARSDTHYLLYIYDHLRNALIDASEENDPDGPLERALHRSKELSLSRHEHPGYDDATGEGSRGWYNYVLKHAHLSYNSDQFAVFQALWRWRDQVARAQDESINFVMGLNPLCEIARVNPPDIKALHSLIPTTAPLAKPRLNEMWEEIKQQKSKNGPSLLKFLTSQAPDDIKKSGASKIKSAMVMPTMDGEVIIGRLPSSQLFGNMAISSRWEYSKEATENVDDHVPFPWQRFVEQVSEIEINDTEPTPAQDGEEAPIPVVAEPEQMVNEEFTLKQSKKRKAPSDDDSDTSSSGSESDDDEEMEDNDGGVLAVDTHAIAQEARQARKQEMKADRAKKATLKKQKKEVERLRQQEARQKKEEKKARRAAEKEAKELAKEQAPSYNAVPFDYGAATSVLHGKRDNNDVAAGGRKPKKAFNPYAKSAEEGVKGARKAPPIKGERSATFKK</sequence>
<name>A0ACC0V6A4_9HYPO</name>
<gene>
    <name evidence="1" type="ORF">N3K66_003124</name>
</gene>
<dbReference type="Proteomes" id="UP001163324">
    <property type="component" value="Chromosome 3"/>
</dbReference>
<evidence type="ECO:0000313" key="1">
    <source>
        <dbReference type="EMBL" id="KAI9901307.1"/>
    </source>
</evidence>
<dbReference type="EMBL" id="CM047942">
    <property type="protein sequence ID" value="KAI9901307.1"/>
    <property type="molecule type" value="Genomic_DNA"/>
</dbReference>